<protein>
    <submittedName>
        <fullName evidence="4">Uncharacterized protein</fullName>
    </submittedName>
</protein>
<dbReference type="InterPro" id="IPR032675">
    <property type="entry name" value="LRR_dom_sf"/>
</dbReference>
<dbReference type="OrthoDB" id="2021138at2759"/>
<dbReference type="InterPro" id="IPR050216">
    <property type="entry name" value="LRR_domain-containing"/>
</dbReference>
<dbReference type="Gene3D" id="3.80.10.10">
    <property type="entry name" value="Ribonuclease Inhibitor"/>
    <property type="match status" value="3"/>
</dbReference>
<dbReference type="Pfam" id="PF00560">
    <property type="entry name" value="LRR_1"/>
    <property type="match status" value="1"/>
</dbReference>
<evidence type="ECO:0000256" key="2">
    <source>
        <dbReference type="ARBA" id="ARBA00022737"/>
    </source>
</evidence>
<dbReference type="STRING" id="195883.A0A482WJB4"/>
<feature type="compositionally biased region" description="Low complexity" evidence="3">
    <location>
        <begin position="427"/>
        <end position="442"/>
    </location>
</feature>
<organism evidence="4 5">
    <name type="scientific">Laodelphax striatellus</name>
    <name type="common">Small brown planthopper</name>
    <name type="synonym">Delphax striatella</name>
    <dbReference type="NCBI Taxonomy" id="195883"/>
    <lineage>
        <taxon>Eukaryota</taxon>
        <taxon>Metazoa</taxon>
        <taxon>Ecdysozoa</taxon>
        <taxon>Arthropoda</taxon>
        <taxon>Hexapoda</taxon>
        <taxon>Insecta</taxon>
        <taxon>Pterygota</taxon>
        <taxon>Neoptera</taxon>
        <taxon>Paraneoptera</taxon>
        <taxon>Hemiptera</taxon>
        <taxon>Auchenorrhyncha</taxon>
        <taxon>Fulgoroidea</taxon>
        <taxon>Delphacidae</taxon>
        <taxon>Criomorphinae</taxon>
        <taxon>Laodelphax</taxon>
    </lineage>
</organism>
<dbReference type="Proteomes" id="UP000291343">
    <property type="component" value="Unassembled WGS sequence"/>
</dbReference>
<dbReference type="InParanoid" id="A0A482WJB4"/>
<name>A0A482WJB4_LAOST</name>
<dbReference type="SMR" id="A0A482WJB4"/>
<accession>A0A482WJB4</accession>
<keyword evidence="2" id="KW-0677">Repeat</keyword>
<sequence>MKNSVEKNLDEFTYNQPNESSEEEFRSENVNDNEVTVFHKLSKADFLKLTTVVLKGARLSSLPDIPFINVVKFDLSDNLLSSIPSSFSLLEKLQTLNLSRNQFDRVPDCLARGFFALKHLFLSENLIVNLRSMDCLSSLQLLDIHKNQIDSFPDSLISTSCVRLVELDISHNFCFKKEKSIDELLGLLCRPRRATISQSLKNITLSNCQLVEKCSETNFLELLPNLRELNLTNDGSLEHKKLFSNEHNFLPKIPLSSMMNMKHLCVLKLSNVSLRDLTDKISEFRNLEILELKNNYLNWLPDGFCDLKNLELCDLSNNELYLLPDKIGNLSKLSVLLLPFNPLSDLPESLGQLENLKFLDLYFNQISKIPEVFLNLNLEGIDVENNHFDSSSLPKSMNYSMLLNELRSKYQLTRILGYRPEVEISVSSDSDSSQLEASSYSEKSGKDVPTCHSISSVELWDTEEDEDDLFNPNDFRPPCVRELNPSSRRKTSYFRVSPPVEGQFDDAESE</sequence>
<evidence type="ECO:0000256" key="3">
    <source>
        <dbReference type="SAM" id="MobiDB-lite"/>
    </source>
</evidence>
<evidence type="ECO:0000313" key="4">
    <source>
        <dbReference type="EMBL" id="RZF33342.1"/>
    </source>
</evidence>
<dbReference type="InterPro" id="IPR003591">
    <property type="entry name" value="Leu-rich_rpt_typical-subtyp"/>
</dbReference>
<feature type="region of interest" description="Disordered" evidence="3">
    <location>
        <begin position="427"/>
        <end position="449"/>
    </location>
</feature>
<dbReference type="AlphaFoldDB" id="A0A482WJB4"/>
<evidence type="ECO:0000256" key="1">
    <source>
        <dbReference type="ARBA" id="ARBA00022614"/>
    </source>
</evidence>
<dbReference type="PANTHER" id="PTHR48051:SF46">
    <property type="entry name" value="LEUCINE RICH REPEAT-CONTAINING DOMAIN PROTEIN"/>
    <property type="match status" value="1"/>
</dbReference>
<feature type="compositionally biased region" description="Basic and acidic residues" evidence="3">
    <location>
        <begin position="1"/>
        <end position="10"/>
    </location>
</feature>
<reference evidence="4 5" key="1">
    <citation type="journal article" date="2017" name="Gigascience">
        <title>Genome sequence of the small brown planthopper, Laodelphax striatellus.</title>
        <authorList>
            <person name="Zhu J."/>
            <person name="Jiang F."/>
            <person name="Wang X."/>
            <person name="Yang P."/>
            <person name="Bao Y."/>
            <person name="Zhao W."/>
            <person name="Wang W."/>
            <person name="Lu H."/>
            <person name="Wang Q."/>
            <person name="Cui N."/>
            <person name="Li J."/>
            <person name="Chen X."/>
            <person name="Luo L."/>
            <person name="Yu J."/>
            <person name="Kang L."/>
            <person name="Cui F."/>
        </authorList>
    </citation>
    <scope>NUCLEOTIDE SEQUENCE [LARGE SCALE GENOMIC DNA]</scope>
    <source>
        <strain evidence="4">Lst14</strain>
    </source>
</reference>
<dbReference type="SMART" id="SM00369">
    <property type="entry name" value="LRR_TYP"/>
    <property type="match status" value="7"/>
</dbReference>
<dbReference type="SUPFAM" id="SSF52058">
    <property type="entry name" value="L domain-like"/>
    <property type="match status" value="2"/>
</dbReference>
<dbReference type="EMBL" id="QKKF02034243">
    <property type="protein sequence ID" value="RZF33342.1"/>
    <property type="molecule type" value="Genomic_DNA"/>
</dbReference>
<dbReference type="PROSITE" id="PS51450">
    <property type="entry name" value="LRR"/>
    <property type="match status" value="2"/>
</dbReference>
<keyword evidence="5" id="KW-1185">Reference proteome</keyword>
<dbReference type="InterPro" id="IPR001611">
    <property type="entry name" value="Leu-rich_rpt"/>
</dbReference>
<dbReference type="Pfam" id="PF13855">
    <property type="entry name" value="LRR_8"/>
    <property type="match status" value="1"/>
</dbReference>
<gene>
    <name evidence="4" type="ORF">LSTR_LSTR007687</name>
</gene>
<dbReference type="PANTHER" id="PTHR48051">
    <property type="match status" value="1"/>
</dbReference>
<proteinExistence type="predicted"/>
<evidence type="ECO:0000313" key="5">
    <source>
        <dbReference type="Proteomes" id="UP000291343"/>
    </source>
</evidence>
<feature type="region of interest" description="Disordered" evidence="3">
    <location>
        <begin position="1"/>
        <end position="27"/>
    </location>
</feature>
<dbReference type="GO" id="GO:0005737">
    <property type="term" value="C:cytoplasm"/>
    <property type="evidence" value="ECO:0007669"/>
    <property type="project" value="TreeGrafter"/>
</dbReference>
<feature type="region of interest" description="Disordered" evidence="3">
    <location>
        <begin position="463"/>
        <end position="510"/>
    </location>
</feature>
<comment type="caution">
    <text evidence="4">The sequence shown here is derived from an EMBL/GenBank/DDBJ whole genome shotgun (WGS) entry which is preliminary data.</text>
</comment>
<keyword evidence="1" id="KW-0433">Leucine-rich repeat</keyword>